<gene>
    <name evidence="2" type="ORF">GCM10010305_36360</name>
</gene>
<feature type="compositionally biased region" description="Gly residues" evidence="1">
    <location>
        <begin position="69"/>
        <end position="79"/>
    </location>
</feature>
<protein>
    <submittedName>
        <fullName evidence="2">Uncharacterized protein</fullName>
    </submittedName>
</protein>
<organism evidence="2 3">
    <name type="scientific">Streptomyces termitum</name>
    <dbReference type="NCBI Taxonomy" id="67368"/>
    <lineage>
        <taxon>Bacteria</taxon>
        <taxon>Bacillati</taxon>
        <taxon>Actinomycetota</taxon>
        <taxon>Actinomycetes</taxon>
        <taxon>Kitasatosporales</taxon>
        <taxon>Streptomycetaceae</taxon>
        <taxon>Streptomyces</taxon>
    </lineage>
</organism>
<reference evidence="2" key="2">
    <citation type="submission" date="2020-09" db="EMBL/GenBank/DDBJ databases">
        <authorList>
            <person name="Sun Q."/>
            <person name="Ohkuma M."/>
        </authorList>
    </citation>
    <scope>NUCLEOTIDE SEQUENCE</scope>
    <source>
        <strain evidence="2">JCM 4518</strain>
    </source>
</reference>
<name>A0A918T3Q3_9ACTN</name>
<evidence type="ECO:0000313" key="2">
    <source>
        <dbReference type="EMBL" id="GHA89395.1"/>
    </source>
</evidence>
<dbReference type="Proteomes" id="UP000644020">
    <property type="component" value="Unassembled WGS sequence"/>
</dbReference>
<reference evidence="2" key="1">
    <citation type="journal article" date="2014" name="Int. J. Syst. Evol. Microbiol.">
        <title>Complete genome sequence of Corynebacterium casei LMG S-19264T (=DSM 44701T), isolated from a smear-ripened cheese.</title>
        <authorList>
            <consortium name="US DOE Joint Genome Institute (JGI-PGF)"/>
            <person name="Walter F."/>
            <person name="Albersmeier A."/>
            <person name="Kalinowski J."/>
            <person name="Ruckert C."/>
        </authorList>
    </citation>
    <scope>NUCLEOTIDE SEQUENCE</scope>
    <source>
        <strain evidence="2">JCM 4518</strain>
    </source>
</reference>
<dbReference type="EMBL" id="BMUL01000008">
    <property type="protein sequence ID" value="GHA89395.1"/>
    <property type="molecule type" value="Genomic_DNA"/>
</dbReference>
<comment type="caution">
    <text evidence="2">The sequence shown here is derived from an EMBL/GenBank/DDBJ whole genome shotgun (WGS) entry which is preliminary data.</text>
</comment>
<keyword evidence="3" id="KW-1185">Reference proteome</keyword>
<feature type="region of interest" description="Disordered" evidence="1">
    <location>
        <begin position="62"/>
        <end position="99"/>
    </location>
</feature>
<sequence length="217" mass="22614">MPYRQSIMLRNPAPGSSACGFQATPNSFMHCPTSFASARPMLLACASVGRKRWRGSVQVEGDSAALPGADGGPGEGGPGAVAREGRGTGAGCPGAQPAGRRTALVRTATAARLRRWSLLMVVPPGRGAGPCRRRTAGGPRFRPLRVHAAELPCAVRARAAARELEGAPYVRAGPVPGGRDGRDGAVIVPDRAELWVRRRPGMGDGTRDTPEKPLVLV</sequence>
<evidence type="ECO:0000256" key="1">
    <source>
        <dbReference type="SAM" id="MobiDB-lite"/>
    </source>
</evidence>
<accession>A0A918T3Q3</accession>
<dbReference type="AlphaFoldDB" id="A0A918T3Q3"/>
<evidence type="ECO:0000313" key="3">
    <source>
        <dbReference type="Proteomes" id="UP000644020"/>
    </source>
</evidence>
<proteinExistence type="predicted"/>